<dbReference type="eggNOG" id="COG0457">
    <property type="taxonomic scope" value="Bacteria"/>
</dbReference>
<keyword evidence="3" id="KW-1185">Reference proteome</keyword>
<organism evidence="2 3">
    <name type="scientific">Chondromyces apiculatus DSM 436</name>
    <dbReference type="NCBI Taxonomy" id="1192034"/>
    <lineage>
        <taxon>Bacteria</taxon>
        <taxon>Pseudomonadati</taxon>
        <taxon>Myxococcota</taxon>
        <taxon>Polyangia</taxon>
        <taxon>Polyangiales</taxon>
        <taxon>Polyangiaceae</taxon>
        <taxon>Chondromyces</taxon>
    </lineage>
</organism>
<feature type="region of interest" description="Disordered" evidence="1">
    <location>
        <begin position="451"/>
        <end position="491"/>
    </location>
</feature>
<dbReference type="AlphaFoldDB" id="A0A017T5H0"/>
<feature type="region of interest" description="Disordered" evidence="1">
    <location>
        <begin position="145"/>
        <end position="204"/>
    </location>
</feature>
<name>A0A017T5H0_9BACT</name>
<sequence length="644" mass="69256">MTMRSQDHGSPLRRHAVLLLALLGVLLPRDALAQLDLTSRASAQEVEVGEIFSVEVRTTVDQSTQLPSSPQLRAPAGMEIVGGPSVSTGTTAHFRSGGALVKRTFGATWQLSASKQGNFTIPAPSVSWEGRRVTASPITVRVVPSTGRRQTQRPGFPSLLPGGPPRQFPWPFGGPDPFDANPFGDTEQAEDDPGSTELALPTAPDPTVFLRASTDKTRVVVGEQSTLSFHLYYRESLELTERHEAPMPDFMRVPLLKNPGTDSPTHARAGGRRYEVRLLDKVALFPLKAGTLNLGSMTARITGRRIGSRVLRESNDIAIEVTEPPTDGRPPGYRLGDVGRFSLSAAVQPRQISQGGSVAVTLKVTGSGNFPQTLRVPARTGIEWLDPEKRETLEPRSGVIAGYRSFGYVVRIEESGKVDLGTLEFPYWDPEQRRYVVERAQLGVIDVTPVTPTAAPAASGTPSATPDTLDRRDPFASLPTPRASLTAWTPVPPPRLEGPTLWSLLAAPPFFAGLLGLGERITRRVRERRAAGDPPAKLAADALREAGEAATRGDAKETAAASERAIHRAIEAATGLLSRGILIDALVDALMNEGIDRGTATRARDVLADCDAIRFDPSATAAAAAELVERARTATTELARWKRP</sequence>
<dbReference type="Pfam" id="PF13584">
    <property type="entry name" value="BatD"/>
    <property type="match status" value="1"/>
</dbReference>
<feature type="compositionally biased region" description="Low complexity" evidence="1">
    <location>
        <begin position="451"/>
        <end position="466"/>
    </location>
</feature>
<dbReference type="PANTHER" id="PTHR40940">
    <property type="entry name" value="PROTEIN BATD-RELATED"/>
    <property type="match status" value="1"/>
</dbReference>
<evidence type="ECO:0000313" key="3">
    <source>
        <dbReference type="Proteomes" id="UP000019678"/>
    </source>
</evidence>
<dbReference type="Proteomes" id="UP000019678">
    <property type="component" value="Unassembled WGS sequence"/>
</dbReference>
<evidence type="ECO:0000313" key="2">
    <source>
        <dbReference type="EMBL" id="EYF04479.1"/>
    </source>
</evidence>
<accession>A0A017T5H0</accession>
<dbReference type="PANTHER" id="PTHR40940:SF2">
    <property type="entry name" value="BATD"/>
    <property type="match status" value="1"/>
</dbReference>
<dbReference type="InterPro" id="IPR025738">
    <property type="entry name" value="BatD"/>
</dbReference>
<comment type="caution">
    <text evidence="2">The sequence shown here is derived from an EMBL/GenBank/DDBJ whole genome shotgun (WGS) entry which is preliminary data.</text>
</comment>
<dbReference type="EMBL" id="ASRX01000033">
    <property type="protein sequence ID" value="EYF04479.1"/>
    <property type="molecule type" value="Genomic_DNA"/>
</dbReference>
<dbReference type="STRING" id="1192034.CAP_4447"/>
<feature type="compositionally biased region" description="Pro residues" evidence="1">
    <location>
        <begin position="162"/>
        <end position="174"/>
    </location>
</feature>
<reference evidence="2 3" key="1">
    <citation type="submission" date="2013-05" db="EMBL/GenBank/DDBJ databases">
        <title>Genome assembly of Chondromyces apiculatus DSM 436.</title>
        <authorList>
            <person name="Sharma G."/>
            <person name="Khatri I."/>
            <person name="Kaur C."/>
            <person name="Mayilraj S."/>
            <person name="Subramanian S."/>
        </authorList>
    </citation>
    <scope>NUCLEOTIDE SEQUENCE [LARGE SCALE GENOMIC DNA]</scope>
    <source>
        <strain evidence="2 3">DSM 436</strain>
    </source>
</reference>
<gene>
    <name evidence="2" type="ORF">CAP_4447</name>
</gene>
<protein>
    <submittedName>
        <fullName evidence="2">BatD</fullName>
    </submittedName>
</protein>
<proteinExistence type="predicted"/>
<evidence type="ECO:0000256" key="1">
    <source>
        <dbReference type="SAM" id="MobiDB-lite"/>
    </source>
</evidence>